<name>A0A6L8V3Z6_9BACL</name>
<reference evidence="1 2" key="1">
    <citation type="submission" date="2019-12" db="EMBL/GenBank/DDBJ databases">
        <title>Paenibacillus sp. nov. sp. isolated from soil.</title>
        <authorList>
            <person name="Kim J."/>
            <person name="Jeong S.E."/>
            <person name="Jung H.S."/>
            <person name="Jeon C.O."/>
        </authorList>
    </citation>
    <scope>NUCLEOTIDE SEQUENCE [LARGE SCALE GENOMIC DNA]</scope>
    <source>
        <strain evidence="1 2">5J-6</strain>
    </source>
</reference>
<dbReference type="EMBL" id="WTUZ01000022">
    <property type="protein sequence ID" value="MZQ85035.1"/>
    <property type="molecule type" value="Genomic_DNA"/>
</dbReference>
<accession>A0A6L8V3Z6</accession>
<protein>
    <submittedName>
        <fullName evidence="1">Uncharacterized protein</fullName>
    </submittedName>
</protein>
<comment type="caution">
    <text evidence="1">The sequence shown here is derived from an EMBL/GenBank/DDBJ whole genome shotgun (WGS) entry which is preliminary data.</text>
</comment>
<dbReference type="RefSeq" id="WP_202556613.1">
    <property type="nucleotide sequence ID" value="NZ_WTUZ01000022.1"/>
</dbReference>
<evidence type="ECO:0000313" key="2">
    <source>
        <dbReference type="Proteomes" id="UP000481087"/>
    </source>
</evidence>
<gene>
    <name evidence="1" type="ORF">GQF01_23250</name>
</gene>
<keyword evidence="2" id="KW-1185">Reference proteome</keyword>
<organism evidence="1 2">
    <name type="scientific">Paenibacillus silvestris</name>
    <dbReference type="NCBI Taxonomy" id="2606219"/>
    <lineage>
        <taxon>Bacteria</taxon>
        <taxon>Bacillati</taxon>
        <taxon>Bacillota</taxon>
        <taxon>Bacilli</taxon>
        <taxon>Bacillales</taxon>
        <taxon>Paenibacillaceae</taxon>
        <taxon>Paenibacillus</taxon>
    </lineage>
</organism>
<dbReference type="Proteomes" id="UP000481087">
    <property type="component" value="Unassembled WGS sequence"/>
</dbReference>
<evidence type="ECO:0000313" key="1">
    <source>
        <dbReference type="EMBL" id="MZQ85035.1"/>
    </source>
</evidence>
<proteinExistence type="predicted"/>
<dbReference type="AlphaFoldDB" id="A0A6L8V3Z6"/>
<sequence>MIKPMIKGIFHIFRSRKASGAADISLRNIKVSAPRTYFERTTAFIDDLYYFAKDSSMPSTKMTITFIIRILFDNFVDQVRKEMMTYDHLLELRDTHGDVLYARPHSQTISYAAASAPRHAYSQKSTRVDGNPAAMKFQWTLGHGARHSVRSDNSYKTLNVPLDASKVRRVETLFSDFEARGEDIYMDMDELVSLLYYQFVQHIRNNIHLEAKQSLIHDMVKEWKLLQGEEENVEVEDNDSKWRDEEE</sequence>